<organism evidence="3 4">
    <name type="scientific">Thiomonas bhubaneswarensis</name>
    <dbReference type="NCBI Taxonomy" id="339866"/>
    <lineage>
        <taxon>Bacteria</taxon>
        <taxon>Pseudomonadati</taxon>
        <taxon>Pseudomonadota</taxon>
        <taxon>Betaproteobacteria</taxon>
        <taxon>Burkholderiales</taxon>
        <taxon>Thiomonas</taxon>
    </lineage>
</organism>
<gene>
    <name evidence="3" type="ORF">Ga0061069_104138</name>
</gene>
<dbReference type="InterPro" id="IPR011008">
    <property type="entry name" value="Dimeric_a/b-barrel"/>
</dbReference>
<reference evidence="4" key="1">
    <citation type="submission" date="2015-08" db="EMBL/GenBank/DDBJ databases">
        <authorList>
            <person name="Varghese N."/>
        </authorList>
    </citation>
    <scope>NUCLEOTIDE SEQUENCE [LARGE SCALE GENOMIC DNA]</scope>
    <source>
        <strain evidence="4">DSM 18181</strain>
    </source>
</reference>
<evidence type="ECO:0000313" key="4">
    <source>
        <dbReference type="Proteomes" id="UP000183649"/>
    </source>
</evidence>
<dbReference type="SUPFAM" id="SSF54909">
    <property type="entry name" value="Dimeric alpha+beta barrel"/>
    <property type="match status" value="1"/>
</dbReference>
<dbReference type="Pfam" id="PF03795">
    <property type="entry name" value="YCII"/>
    <property type="match status" value="1"/>
</dbReference>
<comment type="similarity">
    <text evidence="1">Belongs to the YciI family.</text>
</comment>
<dbReference type="RefSeq" id="WP_055450409.1">
    <property type="nucleotide sequence ID" value="NZ_CYHF01000004.1"/>
</dbReference>
<sequence length="97" mass="10568">MYAIILRYKVPLHEVDRHVDAHRAWLREHYAAGHFLLSGAQRPRVGGLILAAAMARAKLDAILAGDAFKMAGVADYEVIDVAATTSSPELAFLAEQP</sequence>
<evidence type="ECO:0000259" key="2">
    <source>
        <dbReference type="Pfam" id="PF03795"/>
    </source>
</evidence>
<protein>
    <submittedName>
        <fullName evidence="3">Uncharacterized conserved protein YciI, contains a putative active-site phosphohistidine</fullName>
    </submittedName>
</protein>
<dbReference type="InterPro" id="IPR005545">
    <property type="entry name" value="YCII"/>
</dbReference>
<dbReference type="PANTHER" id="PTHR37828">
    <property type="entry name" value="GSR2449 PROTEIN"/>
    <property type="match status" value="1"/>
</dbReference>
<dbReference type="STRING" id="339866.GCA_001418255_01372"/>
<dbReference type="PANTHER" id="PTHR37828:SF1">
    <property type="entry name" value="YCII-RELATED DOMAIN-CONTAINING PROTEIN"/>
    <property type="match status" value="1"/>
</dbReference>
<accession>A0A0K6HZI4</accession>
<dbReference type="Proteomes" id="UP000183649">
    <property type="component" value="Unassembled WGS sequence"/>
</dbReference>
<dbReference type="OrthoDB" id="9814407at2"/>
<keyword evidence="4" id="KW-1185">Reference proteome</keyword>
<feature type="domain" description="YCII-related" evidence="2">
    <location>
        <begin position="1"/>
        <end position="80"/>
    </location>
</feature>
<evidence type="ECO:0000313" key="3">
    <source>
        <dbReference type="EMBL" id="CUA96447.1"/>
    </source>
</evidence>
<proteinExistence type="inferred from homology"/>
<evidence type="ECO:0000256" key="1">
    <source>
        <dbReference type="ARBA" id="ARBA00007689"/>
    </source>
</evidence>
<dbReference type="Gene3D" id="3.30.70.1060">
    <property type="entry name" value="Dimeric alpha+beta barrel"/>
    <property type="match status" value="1"/>
</dbReference>
<name>A0A0K6HZI4_9BURK</name>
<dbReference type="AlphaFoldDB" id="A0A0K6HZI4"/>
<dbReference type="EMBL" id="CYHF01000004">
    <property type="protein sequence ID" value="CUA96447.1"/>
    <property type="molecule type" value="Genomic_DNA"/>
</dbReference>